<dbReference type="RefSeq" id="WP_209808804.1">
    <property type="nucleotide sequence ID" value="NZ_JAGGKT010000001.1"/>
</dbReference>
<evidence type="ECO:0000313" key="1">
    <source>
        <dbReference type="EMBL" id="MBP1930729.1"/>
    </source>
</evidence>
<evidence type="ECO:0000313" key="2">
    <source>
        <dbReference type="Proteomes" id="UP001519343"/>
    </source>
</evidence>
<sequence length="141" mass="16317">MGQAALFTPPTIHKSNVVLFPNYLTRSRLKGFAKTLKGSYTTNSEGLVTIVNDLIEFHYKSYNKHIELVDLTATPAAIPDAVRCLEFLRYESYLLQKPIFCHLQDPSLLPLLREQGFRIIDDEEEQSEVYSNFWDYELQKV</sequence>
<evidence type="ECO:0008006" key="3">
    <source>
        <dbReference type="Google" id="ProtNLM"/>
    </source>
</evidence>
<proteinExistence type="predicted"/>
<dbReference type="EMBL" id="JAGGKT010000001">
    <property type="protein sequence ID" value="MBP1930729.1"/>
    <property type="molecule type" value="Genomic_DNA"/>
</dbReference>
<reference evidence="1 2" key="1">
    <citation type="submission" date="2021-03" db="EMBL/GenBank/DDBJ databases">
        <title>Genomic Encyclopedia of Type Strains, Phase IV (KMG-IV): sequencing the most valuable type-strain genomes for metagenomic binning, comparative biology and taxonomic classification.</title>
        <authorList>
            <person name="Goeker M."/>
        </authorList>
    </citation>
    <scope>NUCLEOTIDE SEQUENCE [LARGE SCALE GENOMIC DNA]</scope>
    <source>
        <strain evidence="1 2">DSM 24738</strain>
    </source>
</reference>
<dbReference type="Proteomes" id="UP001519343">
    <property type="component" value="Unassembled WGS sequence"/>
</dbReference>
<accession>A0ABS4GKF9</accession>
<gene>
    <name evidence="1" type="ORF">J2Z37_000716</name>
</gene>
<keyword evidence="2" id="KW-1185">Reference proteome</keyword>
<organism evidence="1 2">
    <name type="scientific">Ammoniphilus resinae</name>
    <dbReference type="NCBI Taxonomy" id="861532"/>
    <lineage>
        <taxon>Bacteria</taxon>
        <taxon>Bacillati</taxon>
        <taxon>Bacillota</taxon>
        <taxon>Bacilli</taxon>
        <taxon>Bacillales</taxon>
        <taxon>Paenibacillaceae</taxon>
        <taxon>Aneurinibacillus group</taxon>
        <taxon>Ammoniphilus</taxon>
    </lineage>
</organism>
<comment type="caution">
    <text evidence="1">The sequence shown here is derived from an EMBL/GenBank/DDBJ whole genome shotgun (WGS) entry which is preliminary data.</text>
</comment>
<protein>
    <recommendedName>
        <fullName evidence="3">STAS domain-containing protein</fullName>
    </recommendedName>
</protein>
<name>A0ABS4GKF9_9BACL</name>